<gene>
    <name evidence="1" type="ORF">ACFPZJ_32175</name>
</gene>
<proteinExistence type="predicted"/>
<evidence type="ECO:0000313" key="1">
    <source>
        <dbReference type="EMBL" id="MFC5638340.1"/>
    </source>
</evidence>
<protein>
    <submittedName>
        <fullName evidence="1">Uncharacterized protein</fullName>
    </submittedName>
</protein>
<reference evidence="2" key="1">
    <citation type="journal article" date="2019" name="Int. J. Syst. Evol. Microbiol.">
        <title>The Global Catalogue of Microorganisms (GCM) 10K type strain sequencing project: providing services to taxonomists for standard genome sequencing and annotation.</title>
        <authorList>
            <consortium name="The Broad Institute Genomics Platform"/>
            <consortium name="The Broad Institute Genome Sequencing Center for Infectious Disease"/>
            <person name="Wu L."/>
            <person name="Ma J."/>
        </authorList>
    </citation>
    <scope>NUCLEOTIDE SEQUENCE [LARGE SCALE GENOMIC DNA]</scope>
    <source>
        <strain evidence="2">CGMCC 4.7248</strain>
    </source>
</reference>
<keyword evidence="2" id="KW-1185">Reference proteome</keyword>
<dbReference type="Proteomes" id="UP001596154">
    <property type="component" value="Unassembled WGS sequence"/>
</dbReference>
<accession>A0ABW0UXN3</accession>
<organism evidence="1 2">
    <name type="scientific">Streptomyces bullii</name>
    <dbReference type="NCBI Taxonomy" id="349910"/>
    <lineage>
        <taxon>Bacteria</taxon>
        <taxon>Bacillati</taxon>
        <taxon>Actinomycetota</taxon>
        <taxon>Actinomycetes</taxon>
        <taxon>Kitasatosporales</taxon>
        <taxon>Streptomycetaceae</taxon>
        <taxon>Streptomyces</taxon>
    </lineage>
</organism>
<name>A0ABW0UXN3_9ACTN</name>
<sequence length="62" mass="7222">MRRPRPVGTCPTGKLRFRDRIAALLALGRIDNADPRRAEKRAYRCHLCHGWHLTSKPMRGKR</sequence>
<evidence type="ECO:0000313" key="2">
    <source>
        <dbReference type="Proteomes" id="UP001596154"/>
    </source>
</evidence>
<dbReference type="RefSeq" id="WP_381029041.1">
    <property type="nucleotide sequence ID" value="NZ_JBHSNY010000013.1"/>
</dbReference>
<comment type="caution">
    <text evidence="1">The sequence shown here is derived from an EMBL/GenBank/DDBJ whole genome shotgun (WGS) entry which is preliminary data.</text>
</comment>
<dbReference type="EMBL" id="JBHSNY010000013">
    <property type="protein sequence ID" value="MFC5638340.1"/>
    <property type="molecule type" value="Genomic_DNA"/>
</dbReference>